<keyword evidence="10 14" id="KW-0418">Kinase</keyword>
<dbReference type="GO" id="GO:0005737">
    <property type="term" value="C:cytoplasm"/>
    <property type="evidence" value="ECO:0007669"/>
    <property type="project" value="UniProtKB-SubCell"/>
</dbReference>
<dbReference type="Proteomes" id="UP000270190">
    <property type="component" value="Unassembled WGS sequence"/>
</dbReference>
<evidence type="ECO:0000256" key="5">
    <source>
        <dbReference type="ARBA" id="ARBA00012102"/>
    </source>
</evidence>
<dbReference type="InterPro" id="IPR006083">
    <property type="entry name" value="PRK/URK"/>
</dbReference>
<evidence type="ECO:0000256" key="2">
    <source>
        <dbReference type="ARBA" id="ARBA00004496"/>
    </source>
</evidence>
<proteinExistence type="inferred from homology"/>
<evidence type="ECO:0000256" key="15">
    <source>
        <dbReference type="RuleBase" id="RU003530"/>
    </source>
</evidence>
<feature type="binding site" evidence="14">
    <location>
        <begin position="89"/>
        <end position="96"/>
    </location>
    <ligand>
        <name>ATP</name>
        <dbReference type="ChEBI" id="CHEBI:30616"/>
    </ligand>
</feature>
<dbReference type="SUPFAM" id="SSF52540">
    <property type="entry name" value="P-loop containing nucleoside triphosphate hydrolases"/>
    <property type="match status" value="1"/>
</dbReference>
<dbReference type="EMBL" id="CP023483">
    <property type="protein sequence ID" value="ATF26423.1"/>
    <property type="molecule type" value="Genomic_DNA"/>
</dbReference>
<reference evidence="18" key="2">
    <citation type="submission" date="2018-04" db="EMBL/GenBank/DDBJ databases">
        <authorList>
            <person name="Go L.Y."/>
            <person name="Mitchell J.A."/>
        </authorList>
    </citation>
    <scope>NUCLEOTIDE SEQUENCE</scope>
    <source>
        <strain evidence="18">BSAS1 3</strain>
    </source>
</reference>
<comment type="catalytic activity">
    <reaction evidence="1 14 15">
        <text>(R)-pantothenate + ATP = (R)-4'-phosphopantothenate + ADP + H(+)</text>
        <dbReference type="Rhea" id="RHEA:16373"/>
        <dbReference type="ChEBI" id="CHEBI:10986"/>
        <dbReference type="ChEBI" id="CHEBI:15378"/>
        <dbReference type="ChEBI" id="CHEBI:29032"/>
        <dbReference type="ChEBI" id="CHEBI:30616"/>
        <dbReference type="ChEBI" id="CHEBI:456216"/>
        <dbReference type="EC" id="2.7.1.33"/>
    </reaction>
</comment>
<comment type="subcellular location">
    <subcellularLocation>
        <location evidence="2 14 15">Cytoplasm</location>
    </subcellularLocation>
</comment>
<dbReference type="GO" id="GO:0015937">
    <property type="term" value="P:coenzyme A biosynthetic process"/>
    <property type="evidence" value="ECO:0007669"/>
    <property type="project" value="UniProtKB-UniRule"/>
</dbReference>
<dbReference type="Pfam" id="PF00485">
    <property type="entry name" value="PRK"/>
    <property type="match status" value="1"/>
</dbReference>
<evidence type="ECO:0000256" key="14">
    <source>
        <dbReference type="HAMAP-Rule" id="MF_00215"/>
    </source>
</evidence>
<keyword evidence="7 14" id="KW-0963">Cytoplasm</keyword>
<evidence type="ECO:0000259" key="16">
    <source>
        <dbReference type="Pfam" id="PF00485"/>
    </source>
</evidence>
<reference evidence="20" key="3">
    <citation type="submission" date="2018-04" db="EMBL/GenBank/DDBJ databases">
        <authorList>
            <person name="Illikoud N."/>
        </authorList>
    </citation>
    <scope>NUCLEOTIDE SEQUENCE [LARGE SCALE GENOMIC DNA]</scope>
</reference>
<dbReference type="NCBIfam" id="TIGR00554">
    <property type="entry name" value="panK_bact"/>
    <property type="match status" value="1"/>
</dbReference>
<dbReference type="UniPathway" id="UPA00241">
    <property type="reaction ID" value="UER00352"/>
</dbReference>
<dbReference type="OrthoDB" id="1550976at2"/>
<gene>
    <name evidence="14 18" type="primary">coaA</name>
    <name evidence="18" type="ORF">BTBSAS_10146</name>
    <name evidence="17" type="ORF">CNY62_08530</name>
</gene>
<dbReference type="GO" id="GO:0004594">
    <property type="term" value="F:pantothenate kinase activity"/>
    <property type="evidence" value="ECO:0007669"/>
    <property type="project" value="UniProtKB-UniRule"/>
</dbReference>
<comment type="pathway">
    <text evidence="3 14 15">Cofactor biosynthesis; coenzyme A biosynthesis; CoA from (R)-pantothenate: step 1/5.</text>
</comment>
<dbReference type="CDD" id="cd02025">
    <property type="entry name" value="PanK"/>
    <property type="match status" value="1"/>
</dbReference>
<dbReference type="Proteomes" id="UP000243591">
    <property type="component" value="Chromosome"/>
</dbReference>
<evidence type="ECO:0000256" key="1">
    <source>
        <dbReference type="ARBA" id="ARBA00001206"/>
    </source>
</evidence>
<dbReference type="InterPro" id="IPR027417">
    <property type="entry name" value="P-loop_NTPase"/>
</dbReference>
<dbReference type="GO" id="GO:0005524">
    <property type="term" value="F:ATP binding"/>
    <property type="evidence" value="ECO:0007669"/>
    <property type="project" value="UniProtKB-UniRule"/>
</dbReference>
<keyword evidence="9 14" id="KW-0547">Nucleotide-binding</keyword>
<feature type="domain" description="Phosphoribulokinase/uridine kinase" evidence="16">
    <location>
        <begin position="84"/>
        <end position="237"/>
    </location>
</feature>
<evidence type="ECO:0000256" key="7">
    <source>
        <dbReference type="ARBA" id="ARBA00022490"/>
    </source>
</evidence>
<dbReference type="PANTHER" id="PTHR10285">
    <property type="entry name" value="URIDINE KINASE"/>
    <property type="match status" value="1"/>
</dbReference>
<evidence type="ECO:0000256" key="6">
    <source>
        <dbReference type="ARBA" id="ARBA00015080"/>
    </source>
</evidence>
<dbReference type="EC" id="2.7.1.33" evidence="5 14"/>
<dbReference type="AlphaFoldDB" id="A0A1D2KVT5"/>
<evidence type="ECO:0000256" key="4">
    <source>
        <dbReference type="ARBA" id="ARBA00006087"/>
    </source>
</evidence>
<dbReference type="InterPro" id="IPR004566">
    <property type="entry name" value="PanK"/>
</dbReference>
<keyword evidence="11 14" id="KW-0067">ATP-binding</keyword>
<evidence type="ECO:0000256" key="3">
    <source>
        <dbReference type="ARBA" id="ARBA00005225"/>
    </source>
</evidence>
<evidence type="ECO:0000313" key="18">
    <source>
        <dbReference type="EMBL" id="SPP25810.1"/>
    </source>
</evidence>
<evidence type="ECO:0000256" key="9">
    <source>
        <dbReference type="ARBA" id="ARBA00022741"/>
    </source>
</evidence>
<evidence type="ECO:0000256" key="13">
    <source>
        <dbReference type="ARBA" id="ARBA00032866"/>
    </source>
</evidence>
<comment type="similarity">
    <text evidence="4 14 15">Belongs to the prokaryotic pantothenate kinase family.</text>
</comment>
<dbReference type="STRING" id="2756.BFR44_08830"/>
<keyword evidence="8 14" id="KW-0808">Transferase</keyword>
<evidence type="ECO:0000256" key="11">
    <source>
        <dbReference type="ARBA" id="ARBA00022840"/>
    </source>
</evidence>
<dbReference type="HAMAP" id="MF_00215">
    <property type="entry name" value="Pantothen_kinase_1"/>
    <property type="match status" value="1"/>
</dbReference>
<name>A0A1D2KVT5_BROTH</name>
<organism evidence="17 19">
    <name type="scientific">Brochothrix thermosphacta</name>
    <name type="common">Microbacterium thermosphactum</name>
    <dbReference type="NCBI Taxonomy" id="2756"/>
    <lineage>
        <taxon>Bacteria</taxon>
        <taxon>Bacillati</taxon>
        <taxon>Bacillota</taxon>
        <taxon>Bacilli</taxon>
        <taxon>Bacillales</taxon>
        <taxon>Listeriaceae</taxon>
        <taxon>Brochothrix</taxon>
    </lineage>
</organism>
<evidence type="ECO:0000256" key="12">
    <source>
        <dbReference type="ARBA" id="ARBA00022993"/>
    </source>
</evidence>
<evidence type="ECO:0000256" key="8">
    <source>
        <dbReference type="ARBA" id="ARBA00022679"/>
    </source>
</evidence>
<keyword evidence="19" id="KW-1185">Reference proteome</keyword>
<dbReference type="KEGG" id="bths:CNY62_08530"/>
<evidence type="ECO:0000313" key="20">
    <source>
        <dbReference type="Proteomes" id="UP000270190"/>
    </source>
</evidence>
<dbReference type="RefSeq" id="WP_029090689.1">
    <property type="nucleotide sequence ID" value="NZ_CBCPHX010000002.1"/>
</dbReference>
<evidence type="ECO:0000313" key="19">
    <source>
        <dbReference type="Proteomes" id="UP000243591"/>
    </source>
</evidence>
<dbReference type="PIRSF" id="PIRSF000545">
    <property type="entry name" value="Pantothenate_kin"/>
    <property type="match status" value="1"/>
</dbReference>
<evidence type="ECO:0000313" key="17">
    <source>
        <dbReference type="EMBL" id="ATF26423.1"/>
    </source>
</evidence>
<reference evidence="17 19" key="1">
    <citation type="submission" date="2017-09" db="EMBL/GenBank/DDBJ databases">
        <title>Complete Genome Sequences of Two Strains of the Meat Spoilage Bacterium Brochothrix thermosphacta Isolated from Ground Chicken.</title>
        <authorList>
            <person name="Paoli G.C."/>
            <person name="Wijey C."/>
            <person name="Chen C.-Y."/>
            <person name="Nguyen L."/>
            <person name="Yan X."/>
            <person name="Irwin P.L."/>
        </authorList>
    </citation>
    <scope>NUCLEOTIDE SEQUENCE [LARGE SCALE GENOMIC DNA]</scope>
    <source>
        <strain evidence="17 19">BI</strain>
    </source>
</reference>
<dbReference type="Gene3D" id="3.40.50.300">
    <property type="entry name" value="P-loop containing nucleotide triphosphate hydrolases"/>
    <property type="match status" value="1"/>
</dbReference>
<dbReference type="EMBL" id="OUNC01000001">
    <property type="protein sequence ID" value="SPP25810.1"/>
    <property type="molecule type" value="Genomic_DNA"/>
</dbReference>
<accession>A0A1D2KVT5</accession>
<evidence type="ECO:0000256" key="10">
    <source>
        <dbReference type="ARBA" id="ARBA00022777"/>
    </source>
</evidence>
<sequence length="305" mass="35629">MKEALYRKFTREEWQKLEKITLPNLSIEELARIESLNDSLSLQDVSEVYLPLIKLLEIHITEFQTKNNQLNRFFGQLDKPAPFIIGIAGSVSVGKSTIARLLQVLLSYSLPKLNVDLVTTDGFLFPNKVLKAEKMMDRKGFPESYDGKRIIRFLSELKSGQKQIKVPIYSHLSYDVLEEKKQTLIEPDIVIVEGVNVLQGNLKQPFFTTDFFDFSIYMDAEKALIQKWYVERFMMLRETAFQDPESYFHMYAEKTDEEAHAIANDVWHTINEINLERHIQPTRNRAKLILQKGVDHKIEFIKLRK</sequence>
<keyword evidence="12 14" id="KW-0173">Coenzyme A biosynthesis</keyword>
<protein>
    <recommendedName>
        <fullName evidence="6 14">Pantothenate kinase</fullName>
        <ecNumber evidence="5 14">2.7.1.33</ecNumber>
    </recommendedName>
    <alternativeName>
        <fullName evidence="13 14">Pantothenic acid kinase</fullName>
    </alternativeName>
</protein>